<dbReference type="PROSITE" id="PS50943">
    <property type="entry name" value="HTH_CROC1"/>
    <property type="match status" value="1"/>
</dbReference>
<evidence type="ECO:0000313" key="3">
    <source>
        <dbReference type="Proteomes" id="UP001321477"/>
    </source>
</evidence>
<evidence type="ECO:0000313" key="2">
    <source>
        <dbReference type="EMBL" id="BDZ55407.1"/>
    </source>
</evidence>
<feature type="domain" description="HTH cro/C1-type" evidence="1">
    <location>
        <begin position="13"/>
        <end position="67"/>
    </location>
</feature>
<dbReference type="Gene3D" id="1.10.260.40">
    <property type="entry name" value="lambda repressor-like DNA-binding domains"/>
    <property type="match status" value="1"/>
</dbReference>
<dbReference type="InterPro" id="IPR010982">
    <property type="entry name" value="Lambda_DNA-bd_dom_sf"/>
</dbReference>
<sequence>MFVSTARDWGNIVRDRRIELGMTQEELADRIGRARQWVVRFESGHAGSASIGNLISLLDALDLYAEVSASGEDPDPMFMDVDIRDPWEQ</sequence>
<protein>
    <recommendedName>
        <fullName evidence="1">HTH cro/C1-type domain-containing protein</fullName>
    </recommendedName>
</protein>
<name>A0ABN6YDC1_9MICO</name>
<organism evidence="2 3">
    <name type="scientific">Agromyces marinus</name>
    <dbReference type="NCBI Taxonomy" id="1389020"/>
    <lineage>
        <taxon>Bacteria</taxon>
        <taxon>Bacillati</taxon>
        <taxon>Actinomycetota</taxon>
        <taxon>Actinomycetes</taxon>
        <taxon>Micrococcales</taxon>
        <taxon>Microbacteriaceae</taxon>
        <taxon>Agromyces</taxon>
    </lineage>
</organism>
<dbReference type="RefSeq" id="WP_234659802.1">
    <property type="nucleotide sequence ID" value="NZ_AP027734.1"/>
</dbReference>
<keyword evidence="3" id="KW-1185">Reference proteome</keyword>
<dbReference type="InterPro" id="IPR001387">
    <property type="entry name" value="Cro/C1-type_HTH"/>
</dbReference>
<dbReference type="Proteomes" id="UP001321477">
    <property type="component" value="Chromosome"/>
</dbReference>
<dbReference type="SMART" id="SM00530">
    <property type="entry name" value="HTH_XRE"/>
    <property type="match status" value="1"/>
</dbReference>
<gene>
    <name evidence="2" type="ORF">GCM10025870_24800</name>
</gene>
<dbReference type="CDD" id="cd00093">
    <property type="entry name" value="HTH_XRE"/>
    <property type="match status" value="1"/>
</dbReference>
<dbReference type="EMBL" id="AP027734">
    <property type="protein sequence ID" value="BDZ55407.1"/>
    <property type="molecule type" value="Genomic_DNA"/>
</dbReference>
<dbReference type="Pfam" id="PF01381">
    <property type="entry name" value="HTH_3"/>
    <property type="match status" value="1"/>
</dbReference>
<reference evidence="3" key="1">
    <citation type="journal article" date="2019" name="Int. J. Syst. Evol. Microbiol.">
        <title>The Global Catalogue of Microorganisms (GCM) 10K type strain sequencing project: providing services to taxonomists for standard genome sequencing and annotation.</title>
        <authorList>
            <consortium name="The Broad Institute Genomics Platform"/>
            <consortium name="The Broad Institute Genome Sequencing Center for Infectious Disease"/>
            <person name="Wu L."/>
            <person name="Ma J."/>
        </authorList>
    </citation>
    <scope>NUCLEOTIDE SEQUENCE [LARGE SCALE GENOMIC DNA]</scope>
    <source>
        <strain evidence="3">NBRC 109019</strain>
    </source>
</reference>
<proteinExistence type="predicted"/>
<evidence type="ECO:0000259" key="1">
    <source>
        <dbReference type="PROSITE" id="PS50943"/>
    </source>
</evidence>
<accession>A0ABN6YDC1</accession>
<dbReference type="SUPFAM" id="SSF47413">
    <property type="entry name" value="lambda repressor-like DNA-binding domains"/>
    <property type="match status" value="1"/>
</dbReference>